<sequence length="138" mass="16070">LNRVAPHTVQRLRFDLPTRVFGPQWFRRFGFLPIKVSTQMDKDGVVHGIDTSTEMVRFSRTLASFQHELLQCNYARPSISLLDHQTSNIFMIGEVVVDLALCYIVLHVLRHLNFHNLCEKWAEYTSIESKFTRSMSSQ</sequence>
<dbReference type="AlphaFoldDB" id="A0A0R3THM2"/>
<protein>
    <submittedName>
        <fullName evidence="1">DUF1336 domain-containing protein</fullName>
    </submittedName>
</protein>
<dbReference type="WBParaSite" id="HNAJ_0000656301-mRNA-1">
    <property type="protein sequence ID" value="HNAJ_0000656301-mRNA-1"/>
    <property type="gene ID" value="HNAJ_0000656301"/>
</dbReference>
<proteinExistence type="predicted"/>
<name>A0A0R3THM2_RODNA</name>
<evidence type="ECO:0000313" key="1">
    <source>
        <dbReference type="WBParaSite" id="HNAJ_0000656301-mRNA-1"/>
    </source>
</evidence>
<accession>A0A0R3THM2</accession>
<organism evidence="1">
    <name type="scientific">Rodentolepis nana</name>
    <name type="common">Dwarf tapeworm</name>
    <name type="synonym">Hymenolepis nana</name>
    <dbReference type="NCBI Taxonomy" id="102285"/>
    <lineage>
        <taxon>Eukaryota</taxon>
        <taxon>Metazoa</taxon>
        <taxon>Spiralia</taxon>
        <taxon>Lophotrochozoa</taxon>
        <taxon>Platyhelminthes</taxon>
        <taxon>Cestoda</taxon>
        <taxon>Eucestoda</taxon>
        <taxon>Cyclophyllidea</taxon>
        <taxon>Hymenolepididae</taxon>
        <taxon>Rodentolepis</taxon>
    </lineage>
</organism>
<reference evidence="1" key="1">
    <citation type="submission" date="2017-02" db="UniProtKB">
        <authorList>
            <consortium name="WormBaseParasite"/>
        </authorList>
    </citation>
    <scope>IDENTIFICATION</scope>
</reference>